<name>A0ABQ9HA73_9NEOP</name>
<comment type="caution">
    <text evidence="1">The sequence shown here is derived from an EMBL/GenBank/DDBJ whole genome shotgun (WGS) entry which is preliminary data.</text>
</comment>
<dbReference type="EMBL" id="JARBHB010000006">
    <property type="protein sequence ID" value="KAJ8881125.1"/>
    <property type="molecule type" value="Genomic_DNA"/>
</dbReference>
<reference evidence="1 2" key="1">
    <citation type="submission" date="2023-02" db="EMBL/GenBank/DDBJ databases">
        <title>LHISI_Scaffold_Assembly.</title>
        <authorList>
            <person name="Stuart O.P."/>
            <person name="Cleave R."/>
            <person name="Magrath M.J.L."/>
            <person name="Mikheyev A.S."/>
        </authorList>
    </citation>
    <scope>NUCLEOTIDE SEQUENCE [LARGE SCALE GENOMIC DNA]</scope>
    <source>
        <strain evidence="1">Daus_M_001</strain>
        <tissue evidence="1">Leg muscle</tissue>
    </source>
</reference>
<accession>A0ABQ9HA73</accession>
<keyword evidence="2" id="KW-1185">Reference proteome</keyword>
<sequence>MGLVDKADMQLSFNDRCCKSVQWYKKFFHLTPCVFRSPRTGFSPLHSNFHHLPVTEVKLLKNFVPFELHVKLAPLTHVATVATICLQHGSGRMGLPPQQGLSGMKVHNIEQAAQTNYTTKVLGKTKAVGGTGNCSTGEAEKNCGERLHMLPSRRSETAMDELRFVQWLAVSPWNHNMASILCAYCSMGHGHWLHTAVGVTP</sequence>
<dbReference type="Proteomes" id="UP001159363">
    <property type="component" value="Chromosome 5"/>
</dbReference>
<gene>
    <name evidence="1" type="ORF">PR048_017598</name>
</gene>
<evidence type="ECO:0000313" key="1">
    <source>
        <dbReference type="EMBL" id="KAJ8881125.1"/>
    </source>
</evidence>
<protein>
    <submittedName>
        <fullName evidence="1">Uncharacterized protein</fullName>
    </submittedName>
</protein>
<organism evidence="1 2">
    <name type="scientific">Dryococelus australis</name>
    <dbReference type="NCBI Taxonomy" id="614101"/>
    <lineage>
        <taxon>Eukaryota</taxon>
        <taxon>Metazoa</taxon>
        <taxon>Ecdysozoa</taxon>
        <taxon>Arthropoda</taxon>
        <taxon>Hexapoda</taxon>
        <taxon>Insecta</taxon>
        <taxon>Pterygota</taxon>
        <taxon>Neoptera</taxon>
        <taxon>Polyneoptera</taxon>
        <taxon>Phasmatodea</taxon>
        <taxon>Verophasmatodea</taxon>
        <taxon>Anareolatae</taxon>
        <taxon>Phasmatidae</taxon>
        <taxon>Eurycanthinae</taxon>
        <taxon>Dryococelus</taxon>
    </lineage>
</organism>
<evidence type="ECO:0000313" key="2">
    <source>
        <dbReference type="Proteomes" id="UP001159363"/>
    </source>
</evidence>
<proteinExistence type="predicted"/>